<dbReference type="Pfam" id="PF01918">
    <property type="entry name" value="Alba"/>
    <property type="match status" value="1"/>
</dbReference>
<sequence length="119" mass="13518">MGKLKPPIYKPAINEIYVTKNKTKSRSYIRRTKKLLLEKKFPCVIINGLGSAVQNAKSVADAVKKELHDQVSLEQEDSIVKVYEEVLSNNKDQIPKISQTEKPSISIQIRLLSNVRNKI</sequence>
<dbReference type="GO" id="GO:0003676">
    <property type="term" value="F:nucleic acid binding"/>
    <property type="evidence" value="ECO:0007669"/>
    <property type="project" value="InterPro"/>
</dbReference>
<dbReference type="EMBL" id="MBFT01000057">
    <property type="protein sequence ID" value="PVU99017.1"/>
    <property type="molecule type" value="Genomic_DNA"/>
</dbReference>
<dbReference type="Proteomes" id="UP000245699">
    <property type="component" value="Unassembled WGS sequence"/>
</dbReference>
<dbReference type="Gene3D" id="3.30.110.20">
    <property type="entry name" value="Alba-like domain"/>
    <property type="match status" value="1"/>
</dbReference>
<dbReference type="SUPFAM" id="SSF82704">
    <property type="entry name" value="AlbA-like"/>
    <property type="match status" value="1"/>
</dbReference>
<comment type="caution">
    <text evidence="2">The sequence shown here is derived from an EMBL/GenBank/DDBJ whole genome shotgun (WGS) entry which is preliminary data.</text>
</comment>
<dbReference type="InterPro" id="IPR036882">
    <property type="entry name" value="Alba-like_dom_sf"/>
</dbReference>
<evidence type="ECO:0000259" key="1">
    <source>
        <dbReference type="Pfam" id="PF01918"/>
    </source>
</evidence>
<accession>A0A2T9Z353</accession>
<evidence type="ECO:0000313" key="3">
    <source>
        <dbReference type="Proteomes" id="UP000245699"/>
    </source>
</evidence>
<dbReference type="AlphaFoldDB" id="A0A2T9Z353"/>
<evidence type="ECO:0000313" key="2">
    <source>
        <dbReference type="EMBL" id="PVU99017.1"/>
    </source>
</evidence>
<name>A0A2T9Z353_9FUNG</name>
<dbReference type="InterPro" id="IPR002775">
    <property type="entry name" value="DNA/RNA-bd_Alba-like"/>
</dbReference>
<organism evidence="2 3">
    <name type="scientific">Furculomyces boomerangus</name>
    <dbReference type="NCBI Taxonomy" id="61424"/>
    <lineage>
        <taxon>Eukaryota</taxon>
        <taxon>Fungi</taxon>
        <taxon>Fungi incertae sedis</taxon>
        <taxon>Zoopagomycota</taxon>
        <taxon>Kickxellomycotina</taxon>
        <taxon>Harpellomycetes</taxon>
        <taxon>Harpellales</taxon>
        <taxon>Harpellaceae</taxon>
        <taxon>Furculomyces</taxon>
    </lineage>
</organism>
<feature type="domain" description="DNA/RNA-binding protein Alba-like" evidence="1">
    <location>
        <begin position="14"/>
        <end position="72"/>
    </location>
</feature>
<gene>
    <name evidence="2" type="ORF">BB559_001072</name>
</gene>
<proteinExistence type="predicted"/>
<protein>
    <recommendedName>
        <fullName evidence="1">DNA/RNA-binding protein Alba-like domain-containing protein</fullName>
    </recommendedName>
</protein>
<reference evidence="2 3" key="1">
    <citation type="journal article" date="2018" name="MBio">
        <title>Comparative Genomics Reveals the Core Gene Toolbox for the Fungus-Insect Symbiosis.</title>
        <authorList>
            <person name="Wang Y."/>
            <person name="Stata M."/>
            <person name="Wang W."/>
            <person name="Stajich J.E."/>
            <person name="White M.M."/>
            <person name="Moncalvo J.M."/>
        </authorList>
    </citation>
    <scope>NUCLEOTIDE SEQUENCE [LARGE SCALE GENOMIC DNA]</scope>
    <source>
        <strain evidence="2 3">AUS-77-4</strain>
    </source>
</reference>
<keyword evidence="3" id="KW-1185">Reference proteome</keyword>
<dbReference type="OrthoDB" id="416729at2759"/>